<feature type="domain" description="Reverse transcriptase" evidence="2">
    <location>
        <begin position="520"/>
        <end position="656"/>
    </location>
</feature>
<organism evidence="4 5">
    <name type="scientific">Paspalum notatum var. saurae</name>
    <dbReference type="NCBI Taxonomy" id="547442"/>
    <lineage>
        <taxon>Eukaryota</taxon>
        <taxon>Viridiplantae</taxon>
        <taxon>Streptophyta</taxon>
        <taxon>Embryophyta</taxon>
        <taxon>Tracheophyta</taxon>
        <taxon>Spermatophyta</taxon>
        <taxon>Magnoliopsida</taxon>
        <taxon>Liliopsida</taxon>
        <taxon>Poales</taxon>
        <taxon>Poaceae</taxon>
        <taxon>PACMAD clade</taxon>
        <taxon>Panicoideae</taxon>
        <taxon>Andropogonodae</taxon>
        <taxon>Paspaleae</taxon>
        <taxon>Paspalinae</taxon>
        <taxon>Paspalum</taxon>
    </lineage>
</organism>
<feature type="domain" description="Retrotransposon gag" evidence="3">
    <location>
        <begin position="158"/>
        <end position="253"/>
    </location>
</feature>
<feature type="compositionally biased region" description="Pro residues" evidence="1">
    <location>
        <begin position="40"/>
        <end position="54"/>
    </location>
</feature>
<dbReference type="Pfam" id="PF00078">
    <property type="entry name" value="RVT_1"/>
    <property type="match status" value="1"/>
</dbReference>
<proteinExistence type="predicted"/>
<feature type="region of interest" description="Disordered" evidence="1">
    <location>
        <begin position="377"/>
        <end position="404"/>
    </location>
</feature>
<feature type="region of interest" description="Disordered" evidence="1">
    <location>
        <begin position="88"/>
        <end position="108"/>
    </location>
</feature>
<dbReference type="SUPFAM" id="SSF56672">
    <property type="entry name" value="DNA/RNA polymerases"/>
    <property type="match status" value="1"/>
</dbReference>
<evidence type="ECO:0000259" key="3">
    <source>
        <dbReference type="Pfam" id="PF03732"/>
    </source>
</evidence>
<name>A0AAQ3PMN9_PASNO</name>
<dbReference type="InterPro" id="IPR000477">
    <property type="entry name" value="RT_dom"/>
</dbReference>
<feature type="region of interest" description="Disordered" evidence="1">
    <location>
        <begin position="287"/>
        <end position="313"/>
    </location>
</feature>
<evidence type="ECO:0000313" key="4">
    <source>
        <dbReference type="EMBL" id="WVZ52239.1"/>
    </source>
</evidence>
<dbReference type="InterPro" id="IPR005162">
    <property type="entry name" value="Retrotrans_gag_dom"/>
</dbReference>
<sequence length="657" mass="75422">MVDDVRSDSAPTPKRGREGGETDGRPVPQFENPATEPEINIPPPPEPNPQPSNPQAPSLEQLIAKQDQMIANQNQLMQTMANLLQAQKNQDPPANPVQNDHTRDPHPESLTKKIEGFKKLKAPTFDYTDDPLEAEDWLREIEKKLDLTTCMDEECVALAVHQLKGSVSAWWDSFCETHDDPASIMWEEFTVAFREFFVPKEMLMQKPAEFRNLKQGTMKVQEYVNLFIKMMRYAPDDTRTNEKKQYWFLQGLHPKIGVFLTAGVYRSLQHMMSKAISVEKEVMDYNEGDSSKRKRTDHFTQAESSQRLKFDLGDSDDDLDCDVDMHGSIHQRQSYQPLGEDSWEEPPTPIPTPGDLTFTCFVCGSLDHEAKLCPYKEKKKRKRKRHAKAHTHRRSDQCTQARAPHSAIQGQLNHVTAEDTTNAPDVVLGLEFKADLTILYSDGIDVILGMDWITRHRGLPPDRAVEFAIDLVPGTVPIAKAPYRMSGKEYDELKKQLDELLEKGFIRCSVSPWGAPVLFVNKKDGTLRLCVDYRKLNAVTIKNKYPLPRIDDLLDQLKGAKYFSKIDLRSGYHQMKIYEEDIPKTAFVTRYGHHEFTVVSSVLTNAPAYYMKMMYVILKEELDQFVVVFIDDILIYSKTREEHEEHLRVVLEKLHEN</sequence>
<feature type="region of interest" description="Disordered" evidence="1">
    <location>
        <begin position="1"/>
        <end position="58"/>
    </location>
</feature>
<dbReference type="Gene3D" id="3.30.70.270">
    <property type="match status" value="1"/>
</dbReference>
<accession>A0AAQ3PMN9</accession>
<dbReference type="InterPro" id="IPR043128">
    <property type="entry name" value="Rev_trsase/Diguanyl_cyclase"/>
</dbReference>
<dbReference type="Proteomes" id="UP001341281">
    <property type="component" value="Chromosome 01"/>
</dbReference>
<keyword evidence="5" id="KW-1185">Reference proteome</keyword>
<dbReference type="PANTHER" id="PTHR24559">
    <property type="entry name" value="TRANSPOSON TY3-I GAG-POL POLYPROTEIN"/>
    <property type="match status" value="1"/>
</dbReference>
<evidence type="ECO:0000256" key="1">
    <source>
        <dbReference type="SAM" id="MobiDB-lite"/>
    </source>
</evidence>
<reference evidence="4 5" key="1">
    <citation type="submission" date="2024-02" db="EMBL/GenBank/DDBJ databases">
        <title>High-quality chromosome-scale genome assembly of Pensacola bahiagrass (Paspalum notatum Flugge var. saurae).</title>
        <authorList>
            <person name="Vega J.M."/>
            <person name="Podio M."/>
            <person name="Orjuela J."/>
            <person name="Siena L.A."/>
            <person name="Pessino S.C."/>
            <person name="Combes M.C."/>
            <person name="Mariac C."/>
            <person name="Albertini E."/>
            <person name="Pupilli F."/>
            <person name="Ortiz J.P.A."/>
            <person name="Leblanc O."/>
        </authorList>
    </citation>
    <scope>NUCLEOTIDE SEQUENCE [LARGE SCALE GENOMIC DNA]</scope>
    <source>
        <strain evidence="4">R1</strain>
        <tissue evidence="4">Leaf</tissue>
    </source>
</reference>
<dbReference type="Pfam" id="PF08284">
    <property type="entry name" value="RVP_2"/>
    <property type="match status" value="1"/>
</dbReference>
<dbReference type="InterPro" id="IPR043502">
    <property type="entry name" value="DNA/RNA_pol_sf"/>
</dbReference>
<dbReference type="Gene3D" id="3.10.10.10">
    <property type="entry name" value="HIV Type 1 Reverse Transcriptase, subunit A, domain 1"/>
    <property type="match status" value="1"/>
</dbReference>
<dbReference type="EMBL" id="CP144745">
    <property type="protein sequence ID" value="WVZ52239.1"/>
    <property type="molecule type" value="Genomic_DNA"/>
</dbReference>
<feature type="compositionally biased region" description="Polar residues" evidence="1">
    <location>
        <begin position="88"/>
        <end position="99"/>
    </location>
</feature>
<dbReference type="Pfam" id="PF03732">
    <property type="entry name" value="Retrotrans_gag"/>
    <property type="match status" value="1"/>
</dbReference>
<dbReference type="AlphaFoldDB" id="A0AAQ3PMN9"/>
<feature type="compositionally biased region" description="Basic and acidic residues" evidence="1">
    <location>
        <begin position="15"/>
        <end position="24"/>
    </location>
</feature>
<dbReference type="InterPro" id="IPR053134">
    <property type="entry name" value="RNA-dir_DNA_polymerase"/>
</dbReference>
<gene>
    <name evidence="4" type="ORF">U9M48_003321</name>
</gene>
<dbReference type="PANTHER" id="PTHR24559:SF444">
    <property type="entry name" value="REVERSE TRANSCRIPTASE DOMAIN-CONTAINING PROTEIN"/>
    <property type="match status" value="1"/>
</dbReference>
<dbReference type="CDD" id="cd01647">
    <property type="entry name" value="RT_LTR"/>
    <property type="match status" value="1"/>
</dbReference>
<evidence type="ECO:0000313" key="5">
    <source>
        <dbReference type="Proteomes" id="UP001341281"/>
    </source>
</evidence>
<protein>
    <recommendedName>
        <fullName evidence="6">Reverse transcriptase domain-containing protein</fullName>
    </recommendedName>
</protein>
<feature type="compositionally biased region" description="Basic residues" evidence="1">
    <location>
        <begin position="377"/>
        <end position="393"/>
    </location>
</feature>
<evidence type="ECO:0000259" key="2">
    <source>
        <dbReference type="Pfam" id="PF00078"/>
    </source>
</evidence>
<evidence type="ECO:0008006" key="6">
    <source>
        <dbReference type="Google" id="ProtNLM"/>
    </source>
</evidence>